<evidence type="ECO:0000256" key="7">
    <source>
        <dbReference type="ARBA" id="ARBA00022989"/>
    </source>
</evidence>
<keyword evidence="7 10" id="KW-1133">Transmembrane helix</keyword>
<feature type="transmembrane region" description="Helical" evidence="10">
    <location>
        <begin position="41"/>
        <end position="62"/>
    </location>
</feature>
<accession>A0A1H0YUT1</accession>
<feature type="transmembrane region" description="Helical" evidence="10">
    <location>
        <begin position="136"/>
        <end position="157"/>
    </location>
</feature>
<dbReference type="AlphaFoldDB" id="A0A1H0YUT1"/>
<keyword evidence="2" id="KW-0813">Transport</keyword>
<dbReference type="OrthoDB" id="3185611at2"/>
<dbReference type="GO" id="GO:0016020">
    <property type="term" value="C:membrane"/>
    <property type="evidence" value="ECO:0007669"/>
    <property type="project" value="InterPro"/>
</dbReference>
<keyword evidence="5 10" id="KW-0812">Transmembrane</keyword>
<dbReference type="EMBL" id="FNKO01000001">
    <property type="protein sequence ID" value="SDQ18929.1"/>
    <property type="molecule type" value="Genomic_DNA"/>
</dbReference>
<feature type="transmembrane region" description="Helical" evidence="10">
    <location>
        <begin position="12"/>
        <end position="29"/>
    </location>
</feature>
<dbReference type="Proteomes" id="UP000199301">
    <property type="component" value="Unassembled WGS sequence"/>
</dbReference>
<evidence type="ECO:0000256" key="9">
    <source>
        <dbReference type="SAM" id="MobiDB-lite"/>
    </source>
</evidence>
<keyword evidence="4" id="KW-0762">Sugar transport</keyword>
<keyword evidence="8 10" id="KW-0472">Membrane</keyword>
<feature type="transmembrane region" description="Helical" evidence="10">
    <location>
        <begin position="196"/>
        <end position="215"/>
    </location>
</feature>
<keyword evidence="3" id="KW-1003">Cell membrane</keyword>
<proteinExistence type="inferred from homology"/>
<evidence type="ECO:0000256" key="4">
    <source>
        <dbReference type="ARBA" id="ARBA00022597"/>
    </source>
</evidence>
<organism evidence="11 12">
    <name type="scientific">Actinopolyspora saharensis</name>
    <dbReference type="NCBI Taxonomy" id="995062"/>
    <lineage>
        <taxon>Bacteria</taxon>
        <taxon>Bacillati</taxon>
        <taxon>Actinomycetota</taxon>
        <taxon>Actinomycetes</taxon>
        <taxon>Actinopolysporales</taxon>
        <taxon>Actinopolysporaceae</taxon>
        <taxon>Actinopolyspora</taxon>
    </lineage>
</organism>
<evidence type="ECO:0000256" key="2">
    <source>
        <dbReference type="ARBA" id="ARBA00022448"/>
    </source>
</evidence>
<evidence type="ECO:0000256" key="8">
    <source>
        <dbReference type="ARBA" id="ARBA00023136"/>
    </source>
</evidence>
<feature type="transmembrane region" description="Helical" evidence="10">
    <location>
        <begin position="74"/>
        <end position="95"/>
    </location>
</feature>
<feature type="region of interest" description="Disordered" evidence="9">
    <location>
        <begin position="323"/>
        <end position="347"/>
    </location>
</feature>
<dbReference type="RefSeq" id="WP_139186499.1">
    <property type="nucleotide sequence ID" value="NZ_FNKO01000001.1"/>
</dbReference>
<sequence length="347" mass="35848">MPILRAVDKVPGGLMIIPLLLGVLFNTFVPEALEIGGFTQALFKDGAMAVIGLFLVCMGAQLPLKAAAPVAEKGFAILIGKLLAAVAVGLLTGFVMPGGTLWTLTPLAIVAAMSNSNTGLYAALTQEFGNKTDRGAVAVISLNDGPFLTLVVLGAAGMANIPLLSFVAVLAPIIIGFVLGNLDPEMRSFLKKGERLLIPFFAFPLGASISLPDVVEAGPPGILLGLFTVAFSGGGAVLLLWLVHVVRRRPKTRRNVISGAAESSTAGAAVATPAVVAAADPAYEALKDVATVQVAGSVVTTAVLTPIVTVLIHRWQTKRGVDPYQEYDDPALNGSSTDDAAEELQTS</sequence>
<feature type="transmembrane region" description="Helical" evidence="10">
    <location>
        <begin position="163"/>
        <end position="184"/>
    </location>
</feature>
<comment type="similarity">
    <text evidence="1">Belongs to the KdgT transporter family.</text>
</comment>
<evidence type="ECO:0000256" key="1">
    <source>
        <dbReference type="ARBA" id="ARBA00006430"/>
    </source>
</evidence>
<evidence type="ECO:0000313" key="12">
    <source>
        <dbReference type="Proteomes" id="UP000199301"/>
    </source>
</evidence>
<name>A0A1H0YUT1_9ACTN</name>
<evidence type="ECO:0000256" key="10">
    <source>
        <dbReference type="SAM" id="Phobius"/>
    </source>
</evidence>
<dbReference type="GO" id="GO:0015649">
    <property type="term" value="F:2-keto-3-deoxygluconate:proton symporter activity"/>
    <property type="evidence" value="ECO:0007669"/>
    <property type="project" value="InterPro"/>
</dbReference>
<keyword evidence="12" id="KW-1185">Reference proteome</keyword>
<reference evidence="12" key="1">
    <citation type="submission" date="2016-10" db="EMBL/GenBank/DDBJ databases">
        <authorList>
            <person name="Varghese N."/>
            <person name="Submissions S."/>
        </authorList>
    </citation>
    <scope>NUCLEOTIDE SEQUENCE [LARGE SCALE GENOMIC DNA]</scope>
    <source>
        <strain evidence="12">DSM 45459</strain>
    </source>
</reference>
<feature type="transmembrane region" description="Helical" evidence="10">
    <location>
        <begin position="221"/>
        <end position="243"/>
    </location>
</feature>
<evidence type="ECO:0000256" key="3">
    <source>
        <dbReference type="ARBA" id="ARBA00022475"/>
    </source>
</evidence>
<dbReference type="STRING" id="995062.SAMN04489718_0686"/>
<feature type="compositionally biased region" description="Polar residues" evidence="9">
    <location>
        <begin position="333"/>
        <end position="347"/>
    </location>
</feature>
<protein>
    <submittedName>
        <fullName evidence="11">2-keto-3-deoxygluconate permease</fullName>
    </submittedName>
</protein>
<dbReference type="Pfam" id="PF03812">
    <property type="entry name" value="KdgT"/>
    <property type="match status" value="1"/>
</dbReference>
<keyword evidence="6" id="KW-0769">Symport</keyword>
<feature type="transmembrane region" description="Helical" evidence="10">
    <location>
        <begin position="101"/>
        <end position="124"/>
    </location>
</feature>
<gene>
    <name evidence="11" type="ORF">SAMN04489718_0686</name>
</gene>
<evidence type="ECO:0000313" key="11">
    <source>
        <dbReference type="EMBL" id="SDQ18929.1"/>
    </source>
</evidence>
<evidence type="ECO:0000256" key="6">
    <source>
        <dbReference type="ARBA" id="ARBA00022847"/>
    </source>
</evidence>
<evidence type="ECO:0000256" key="5">
    <source>
        <dbReference type="ARBA" id="ARBA00022692"/>
    </source>
</evidence>
<dbReference type="InterPro" id="IPR004684">
    <property type="entry name" value="2keto-3dGluconate_permease"/>
</dbReference>